<proteinExistence type="predicted"/>
<evidence type="ECO:0000256" key="1">
    <source>
        <dbReference type="SAM" id="MobiDB-lite"/>
    </source>
</evidence>
<sequence length="66" mass="7249">MLKNAMQAVKNTASRARSRSTSRDTKTLKDIIVQSTPSARETAKTVKNTVDTVAQTLENETAIKNQ</sequence>
<comment type="caution">
    <text evidence="2">The sequence shown here is derived from an EMBL/GenBank/DDBJ whole genome shotgun (WGS) entry which is preliminary data.</text>
</comment>
<dbReference type="EMBL" id="CANHGI010000004">
    <property type="protein sequence ID" value="CAI5447843.1"/>
    <property type="molecule type" value="Genomic_DNA"/>
</dbReference>
<dbReference type="AlphaFoldDB" id="A0A9P1ILK0"/>
<name>A0A9P1ILK0_9PELO</name>
<protein>
    <submittedName>
        <fullName evidence="2">Uncharacterized protein</fullName>
    </submittedName>
</protein>
<dbReference type="Proteomes" id="UP001152747">
    <property type="component" value="Unassembled WGS sequence"/>
</dbReference>
<accession>A0A9P1ILK0</accession>
<gene>
    <name evidence="2" type="ORF">CAMP_LOCUS10480</name>
</gene>
<reference evidence="2" key="1">
    <citation type="submission" date="2022-11" db="EMBL/GenBank/DDBJ databases">
        <authorList>
            <person name="Kikuchi T."/>
        </authorList>
    </citation>
    <scope>NUCLEOTIDE SEQUENCE</scope>
    <source>
        <strain evidence="2">PS1010</strain>
    </source>
</reference>
<keyword evidence="3" id="KW-1185">Reference proteome</keyword>
<organism evidence="2 3">
    <name type="scientific">Caenorhabditis angaria</name>
    <dbReference type="NCBI Taxonomy" id="860376"/>
    <lineage>
        <taxon>Eukaryota</taxon>
        <taxon>Metazoa</taxon>
        <taxon>Ecdysozoa</taxon>
        <taxon>Nematoda</taxon>
        <taxon>Chromadorea</taxon>
        <taxon>Rhabditida</taxon>
        <taxon>Rhabditina</taxon>
        <taxon>Rhabditomorpha</taxon>
        <taxon>Rhabditoidea</taxon>
        <taxon>Rhabditidae</taxon>
        <taxon>Peloderinae</taxon>
        <taxon>Caenorhabditis</taxon>
    </lineage>
</organism>
<feature type="region of interest" description="Disordered" evidence="1">
    <location>
        <begin position="1"/>
        <end position="28"/>
    </location>
</feature>
<evidence type="ECO:0000313" key="3">
    <source>
        <dbReference type="Proteomes" id="UP001152747"/>
    </source>
</evidence>
<evidence type="ECO:0000313" key="2">
    <source>
        <dbReference type="EMBL" id="CAI5447843.1"/>
    </source>
</evidence>